<name>A0A2P2K4Q3_RHIMU</name>
<proteinExistence type="predicted"/>
<evidence type="ECO:0000313" key="2">
    <source>
        <dbReference type="EMBL" id="MBX00697.1"/>
    </source>
</evidence>
<dbReference type="AlphaFoldDB" id="A0A2P2K4Q3"/>
<reference evidence="2" key="1">
    <citation type="submission" date="2018-02" db="EMBL/GenBank/DDBJ databases">
        <title>Rhizophora mucronata_Transcriptome.</title>
        <authorList>
            <person name="Meera S.P."/>
            <person name="Sreeshan A."/>
            <person name="Augustine A."/>
        </authorList>
    </citation>
    <scope>NUCLEOTIDE SEQUENCE</scope>
    <source>
        <tissue evidence="2">Leaf</tissue>
    </source>
</reference>
<organism evidence="2">
    <name type="scientific">Rhizophora mucronata</name>
    <name type="common">Asiatic mangrove</name>
    <dbReference type="NCBI Taxonomy" id="61149"/>
    <lineage>
        <taxon>Eukaryota</taxon>
        <taxon>Viridiplantae</taxon>
        <taxon>Streptophyta</taxon>
        <taxon>Embryophyta</taxon>
        <taxon>Tracheophyta</taxon>
        <taxon>Spermatophyta</taxon>
        <taxon>Magnoliopsida</taxon>
        <taxon>eudicotyledons</taxon>
        <taxon>Gunneridae</taxon>
        <taxon>Pentapetalae</taxon>
        <taxon>rosids</taxon>
        <taxon>fabids</taxon>
        <taxon>Malpighiales</taxon>
        <taxon>Rhizophoraceae</taxon>
        <taxon>Rhizophora</taxon>
    </lineage>
</organism>
<dbReference type="PANTHER" id="PTHR47184:SF3">
    <property type="entry name" value="PHOSPHATIDYLINOSITOL 3-AND 4-KINASE FAMILY PROTEIN-RELATED"/>
    <property type="match status" value="1"/>
</dbReference>
<feature type="domain" description="Symplekin/Pta1 N-terminal" evidence="1">
    <location>
        <begin position="94"/>
        <end position="237"/>
    </location>
</feature>
<dbReference type="Gene3D" id="1.25.10.10">
    <property type="entry name" value="Leucine-rich Repeat Variant"/>
    <property type="match status" value="1"/>
</dbReference>
<dbReference type="InterPro" id="IPR032460">
    <property type="entry name" value="Symplekin/Pta1_N"/>
</dbReference>
<dbReference type="SUPFAM" id="SSF48371">
    <property type="entry name" value="ARM repeat"/>
    <property type="match status" value="1"/>
</dbReference>
<evidence type="ECO:0000259" key="1">
    <source>
        <dbReference type="Pfam" id="PF11935"/>
    </source>
</evidence>
<dbReference type="Pfam" id="PF11935">
    <property type="entry name" value="SYMPK_PTA1_N"/>
    <property type="match status" value="1"/>
</dbReference>
<dbReference type="InterPro" id="IPR016024">
    <property type="entry name" value="ARM-type_fold"/>
</dbReference>
<dbReference type="EMBL" id="GGEC01020213">
    <property type="protein sequence ID" value="MBX00697.1"/>
    <property type="molecule type" value="Transcribed_RNA"/>
</dbReference>
<accession>A0A2P2K4Q3</accession>
<dbReference type="PANTHER" id="PTHR47184">
    <property type="entry name" value="PHOSPHATIDYLINOSITOL 3-AND 4-KINASE FAMILY PROTEIN-RELATED"/>
    <property type="match status" value="1"/>
</dbReference>
<dbReference type="InterPro" id="IPR011989">
    <property type="entry name" value="ARM-like"/>
</dbReference>
<sequence>MASRDQALSLLTAANNHADLAVKLSSLKQAKDILLSVETSVAAELFPYLVELQYSPESLVRKMLLEIIEEICFKAMEYCSILIPVLLAFLSDSDPIIARQSIVTGTHLFPSVLEEMAFQSHRQGKVERWLEELWIWMLKFKDSVSAIAVEPGSVGTKVLALKFLETYVLLFSSDTDSENQVTEGNRRVFNISWLAGGHPILDAVALMSDANRTLNILLDFLRMPSRHPGSLTIAIVNWG</sequence>
<protein>
    <submittedName>
        <fullName evidence="2">Uncharacterized protein LOC105630767 isoform X3</fullName>
    </submittedName>
</protein>